<dbReference type="Gene3D" id="2.30.280.10">
    <property type="entry name" value="SRA-YDG"/>
    <property type="match status" value="1"/>
</dbReference>
<dbReference type="InterPro" id="IPR005123">
    <property type="entry name" value="Oxoglu/Fe-dep_dioxygenase_dom"/>
</dbReference>
<protein>
    <recommendedName>
        <fullName evidence="1">Fe2OG dioxygenase domain-containing protein</fullName>
    </recommendedName>
</protein>
<dbReference type="InterPro" id="IPR036987">
    <property type="entry name" value="SRA-YDG_sf"/>
</dbReference>
<dbReference type="InterPro" id="IPR015947">
    <property type="entry name" value="PUA-like_sf"/>
</dbReference>
<dbReference type="Gene3D" id="2.60.120.590">
    <property type="entry name" value="Alpha-ketoglutarate-dependent dioxygenase AlkB-like"/>
    <property type="match status" value="1"/>
</dbReference>
<accession>A0A7S3XRA6</accession>
<evidence type="ECO:0000259" key="1">
    <source>
        <dbReference type="PROSITE" id="PS51471"/>
    </source>
</evidence>
<dbReference type="Pfam" id="PF13532">
    <property type="entry name" value="2OG-FeII_Oxy_2"/>
    <property type="match status" value="1"/>
</dbReference>
<name>A0A7S3XRA6_HETAK</name>
<dbReference type="EMBL" id="HBIU01018633">
    <property type="protein sequence ID" value="CAE0630000.1"/>
    <property type="molecule type" value="Transcribed_RNA"/>
</dbReference>
<dbReference type="PROSITE" id="PS51471">
    <property type="entry name" value="FE2OG_OXY"/>
    <property type="match status" value="1"/>
</dbReference>
<reference evidence="2" key="1">
    <citation type="submission" date="2021-01" db="EMBL/GenBank/DDBJ databases">
        <authorList>
            <person name="Corre E."/>
            <person name="Pelletier E."/>
            <person name="Niang G."/>
            <person name="Scheremetjew M."/>
            <person name="Finn R."/>
            <person name="Kale V."/>
            <person name="Holt S."/>
            <person name="Cochrane G."/>
            <person name="Meng A."/>
            <person name="Brown T."/>
            <person name="Cohen L."/>
        </authorList>
    </citation>
    <scope>NUCLEOTIDE SEQUENCE</scope>
    <source>
        <strain evidence="2">CCMP3107</strain>
    </source>
</reference>
<evidence type="ECO:0000313" key="2">
    <source>
        <dbReference type="EMBL" id="CAE0630000.1"/>
    </source>
</evidence>
<proteinExistence type="predicted"/>
<sequence length="653" mass="74503">MPWISGVGLNSGDEEAPEATLAKLHHKSVKAKEDLCLSLLEENRALKQALKKADETISQKPIIIGRRRVYKRRSNNWSEWEKIEMPKGQQVMPIRLHRDGVINYVRGVLSERGRQQVMQEIDKNASYLARRYQSHNLAPEPREHFLLNSIQGRGYKYHQTRMRALPCGYKPFPHLRALGKTSASYCGLAYDSPNRLVHEKEINLCQTRVQKPGPNGHVAGTIMSKTNTLITVDYEDGDTEDFSLRELKKYSTKKLASITDVKSGETKVIKEFEPGKRYVGTVREVLDNCETLYHVVFDDGKEEYMNFEDLKDASLEDPWSIGADVVVYRDGNDSIGWHSDNKQGETTLFTVVIECNSKEPRVVTFCPGGKTLEEGAEQIQLRVHPGDAYWCDGASQRGYVHRVAKVSKSSRGTKQGHSSRRIVVVFRAGRPEFMEDDNGQPAYDESQREPQFGHLGYNEFESYNRDELEVGGGHMMAKGGMNVSARPPETAADAVLLSEQLGDKKGQKTCPENDLKDHLETFELTRKDQFSHSLFKSYQEKQHLRVYRASNLRQFGALKRKGDNCIQYRYDGLYIIEKAFEKVSGGSGNRELTVNDEWHGSSKQPYVFCFKRLETPLFNKKSIKLWKGKADKVLNYEANSKTTRKTKRRGNRK</sequence>
<dbReference type="SUPFAM" id="SSF88697">
    <property type="entry name" value="PUA domain-like"/>
    <property type="match status" value="1"/>
</dbReference>
<organism evidence="2">
    <name type="scientific">Heterosigma akashiwo</name>
    <name type="common">Chromophytic alga</name>
    <name type="synonym">Heterosigma carterae</name>
    <dbReference type="NCBI Taxonomy" id="2829"/>
    <lineage>
        <taxon>Eukaryota</taxon>
        <taxon>Sar</taxon>
        <taxon>Stramenopiles</taxon>
        <taxon>Ochrophyta</taxon>
        <taxon>Raphidophyceae</taxon>
        <taxon>Chattonellales</taxon>
        <taxon>Chattonellaceae</taxon>
        <taxon>Heterosigma</taxon>
    </lineage>
</organism>
<dbReference type="InterPro" id="IPR037151">
    <property type="entry name" value="AlkB-like_sf"/>
</dbReference>
<gene>
    <name evidence="2" type="ORF">HAKA00212_LOCUS8692</name>
</gene>
<dbReference type="AlphaFoldDB" id="A0A7S3XRA6"/>
<feature type="domain" description="Fe2OG dioxygenase" evidence="1">
    <location>
        <begin position="317"/>
        <end position="430"/>
    </location>
</feature>
<dbReference type="SUPFAM" id="SSF51197">
    <property type="entry name" value="Clavaminate synthase-like"/>
    <property type="match status" value="1"/>
</dbReference>
<dbReference type="InterPro" id="IPR027450">
    <property type="entry name" value="AlkB-like"/>
</dbReference>